<dbReference type="RefSeq" id="WP_188705440.1">
    <property type="nucleotide sequence ID" value="NZ_BMLX01000005.1"/>
</dbReference>
<evidence type="ECO:0000256" key="8">
    <source>
        <dbReference type="ARBA" id="ARBA00048968"/>
    </source>
</evidence>
<keyword evidence="4" id="KW-0479">Metal-binding</keyword>
<proteinExistence type="inferred from homology"/>
<reference evidence="12" key="1">
    <citation type="journal article" date="2019" name="Int. J. Syst. Evol. Microbiol.">
        <title>The Global Catalogue of Microorganisms (GCM) 10K type strain sequencing project: providing services to taxonomists for standard genome sequencing and annotation.</title>
        <authorList>
            <consortium name="The Broad Institute Genomics Platform"/>
            <consortium name="The Broad Institute Genome Sequencing Center for Infectious Disease"/>
            <person name="Wu L."/>
            <person name="Ma J."/>
        </authorList>
    </citation>
    <scope>NUCLEOTIDE SEQUENCE [LARGE SCALE GENOMIC DNA]</scope>
    <source>
        <strain evidence="12">CGMCC 1.8859</strain>
    </source>
</reference>
<comment type="catalytic activity">
    <reaction evidence="1">
        <text>inosine + phosphate = alpha-D-ribose 1-phosphate + hypoxanthine</text>
        <dbReference type="Rhea" id="RHEA:27646"/>
        <dbReference type="ChEBI" id="CHEBI:17368"/>
        <dbReference type="ChEBI" id="CHEBI:17596"/>
        <dbReference type="ChEBI" id="CHEBI:43474"/>
        <dbReference type="ChEBI" id="CHEBI:57720"/>
        <dbReference type="EC" id="2.4.2.1"/>
    </reaction>
    <physiologicalReaction direction="left-to-right" evidence="1">
        <dbReference type="Rhea" id="RHEA:27647"/>
    </physiologicalReaction>
</comment>
<keyword evidence="5" id="KW-0378">Hydrolase</keyword>
<sequence length="245" mass="25983">MSETRTDPFFLMPDWPAPANVMALMTTRHGGVSSAPWDGFNLGTHVGDHPEAVAANRALLRQHLPAEPKWLNQVHGTAVSLTGHCDADASVARAADDVCVIMTADCLPVLFCDRAGTVVAAAHAGWRGLCNGVLEATLESMQCPAEEIMAWLGPAIGPDQFEVGAEVREAFMAHDPQAASAFKPGATDGKWLADIYALAGQRLAAAGIGSIHGGGLCTVSDSRNFFSYRRDKQTGRMAALIWLTS</sequence>
<gene>
    <name evidence="11" type="ORF">GCM10010970_32120</name>
</gene>
<dbReference type="InterPro" id="IPR011324">
    <property type="entry name" value="Cytotoxic_necrot_fac-like_cat"/>
</dbReference>
<dbReference type="Pfam" id="PF02578">
    <property type="entry name" value="Cu-oxidase_4"/>
    <property type="match status" value="1"/>
</dbReference>
<evidence type="ECO:0000256" key="7">
    <source>
        <dbReference type="ARBA" id="ARBA00047989"/>
    </source>
</evidence>
<name>A0ABQ2PD96_9NEIS</name>
<evidence type="ECO:0000256" key="6">
    <source>
        <dbReference type="ARBA" id="ARBA00022833"/>
    </source>
</evidence>
<evidence type="ECO:0000256" key="1">
    <source>
        <dbReference type="ARBA" id="ARBA00000553"/>
    </source>
</evidence>
<evidence type="ECO:0000313" key="12">
    <source>
        <dbReference type="Proteomes" id="UP000637267"/>
    </source>
</evidence>
<dbReference type="EMBL" id="BMLX01000005">
    <property type="protein sequence ID" value="GGP23212.1"/>
    <property type="molecule type" value="Genomic_DNA"/>
</dbReference>
<evidence type="ECO:0000256" key="3">
    <source>
        <dbReference type="ARBA" id="ARBA00022679"/>
    </source>
</evidence>
<keyword evidence="3" id="KW-0808">Transferase</keyword>
<dbReference type="InterPro" id="IPR038371">
    <property type="entry name" value="Cu_polyphenol_OxRdtase_sf"/>
</dbReference>
<comment type="similarity">
    <text evidence="2 10">Belongs to the purine nucleoside phosphorylase YfiH/LACC1 family.</text>
</comment>
<organism evidence="11 12">
    <name type="scientific">Silvimonas iriomotensis</name>
    <dbReference type="NCBI Taxonomy" id="449662"/>
    <lineage>
        <taxon>Bacteria</taxon>
        <taxon>Pseudomonadati</taxon>
        <taxon>Pseudomonadota</taxon>
        <taxon>Betaproteobacteria</taxon>
        <taxon>Neisseriales</taxon>
        <taxon>Chitinibacteraceae</taxon>
        <taxon>Silvimonas</taxon>
    </lineage>
</organism>
<protein>
    <recommendedName>
        <fullName evidence="10">Purine nucleoside phosphorylase</fullName>
    </recommendedName>
</protein>
<dbReference type="Proteomes" id="UP000637267">
    <property type="component" value="Unassembled WGS sequence"/>
</dbReference>
<dbReference type="Gene3D" id="3.60.140.10">
    <property type="entry name" value="CNF1/YfiH-like putative cysteine hydrolases"/>
    <property type="match status" value="1"/>
</dbReference>
<keyword evidence="6" id="KW-0862">Zinc</keyword>
<dbReference type="InterPro" id="IPR003730">
    <property type="entry name" value="Cu_polyphenol_OxRdtase"/>
</dbReference>
<comment type="catalytic activity">
    <reaction evidence="7">
        <text>adenosine + H2O + H(+) = inosine + NH4(+)</text>
        <dbReference type="Rhea" id="RHEA:24408"/>
        <dbReference type="ChEBI" id="CHEBI:15377"/>
        <dbReference type="ChEBI" id="CHEBI:15378"/>
        <dbReference type="ChEBI" id="CHEBI:16335"/>
        <dbReference type="ChEBI" id="CHEBI:17596"/>
        <dbReference type="ChEBI" id="CHEBI:28938"/>
        <dbReference type="EC" id="3.5.4.4"/>
    </reaction>
    <physiologicalReaction direction="left-to-right" evidence="7">
        <dbReference type="Rhea" id="RHEA:24409"/>
    </physiologicalReaction>
</comment>
<keyword evidence="12" id="KW-1185">Reference proteome</keyword>
<dbReference type="NCBIfam" id="TIGR00726">
    <property type="entry name" value="peptidoglycan editing factor PgeF"/>
    <property type="match status" value="1"/>
</dbReference>
<dbReference type="CDD" id="cd16833">
    <property type="entry name" value="YfiH"/>
    <property type="match status" value="1"/>
</dbReference>
<evidence type="ECO:0000256" key="9">
    <source>
        <dbReference type="ARBA" id="ARBA00049893"/>
    </source>
</evidence>
<evidence type="ECO:0000313" key="11">
    <source>
        <dbReference type="EMBL" id="GGP23212.1"/>
    </source>
</evidence>
<evidence type="ECO:0000256" key="10">
    <source>
        <dbReference type="RuleBase" id="RU361274"/>
    </source>
</evidence>
<evidence type="ECO:0000256" key="4">
    <source>
        <dbReference type="ARBA" id="ARBA00022723"/>
    </source>
</evidence>
<comment type="caution">
    <text evidence="11">The sequence shown here is derived from an EMBL/GenBank/DDBJ whole genome shotgun (WGS) entry which is preliminary data.</text>
</comment>
<evidence type="ECO:0000256" key="5">
    <source>
        <dbReference type="ARBA" id="ARBA00022801"/>
    </source>
</evidence>
<accession>A0ABQ2PD96</accession>
<dbReference type="SUPFAM" id="SSF64438">
    <property type="entry name" value="CNF1/YfiH-like putative cysteine hydrolases"/>
    <property type="match status" value="1"/>
</dbReference>
<evidence type="ECO:0000256" key="2">
    <source>
        <dbReference type="ARBA" id="ARBA00007353"/>
    </source>
</evidence>
<dbReference type="PANTHER" id="PTHR30616">
    <property type="entry name" value="UNCHARACTERIZED PROTEIN YFIH"/>
    <property type="match status" value="1"/>
</dbReference>
<comment type="catalytic activity">
    <reaction evidence="8">
        <text>adenosine + phosphate = alpha-D-ribose 1-phosphate + adenine</text>
        <dbReference type="Rhea" id="RHEA:27642"/>
        <dbReference type="ChEBI" id="CHEBI:16335"/>
        <dbReference type="ChEBI" id="CHEBI:16708"/>
        <dbReference type="ChEBI" id="CHEBI:43474"/>
        <dbReference type="ChEBI" id="CHEBI:57720"/>
        <dbReference type="EC" id="2.4.2.1"/>
    </reaction>
    <physiologicalReaction direction="left-to-right" evidence="8">
        <dbReference type="Rhea" id="RHEA:27643"/>
    </physiologicalReaction>
</comment>
<dbReference type="PANTHER" id="PTHR30616:SF2">
    <property type="entry name" value="PURINE NUCLEOSIDE PHOSPHORYLASE LACC1"/>
    <property type="match status" value="1"/>
</dbReference>
<comment type="catalytic activity">
    <reaction evidence="9">
        <text>S-methyl-5'-thioadenosine + phosphate = 5-(methylsulfanyl)-alpha-D-ribose 1-phosphate + adenine</text>
        <dbReference type="Rhea" id="RHEA:11852"/>
        <dbReference type="ChEBI" id="CHEBI:16708"/>
        <dbReference type="ChEBI" id="CHEBI:17509"/>
        <dbReference type="ChEBI" id="CHEBI:43474"/>
        <dbReference type="ChEBI" id="CHEBI:58533"/>
        <dbReference type="EC" id="2.4.2.28"/>
    </reaction>
    <physiologicalReaction direction="left-to-right" evidence="9">
        <dbReference type="Rhea" id="RHEA:11853"/>
    </physiologicalReaction>
</comment>